<feature type="domain" description="PEP-utilising enzyme C-terminal" evidence="4">
    <location>
        <begin position="2"/>
        <end position="59"/>
    </location>
</feature>
<keyword evidence="3" id="KW-0067">ATP-binding</keyword>
<protein>
    <recommendedName>
        <fullName evidence="4">PEP-utilising enzyme C-terminal domain-containing protein</fullName>
    </recommendedName>
</protein>
<evidence type="ECO:0000259" key="4">
    <source>
        <dbReference type="Pfam" id="PF02896"/>
    </source>
</evidence>
<organism evidence="5">
    <name type="scientific">Desulfofervidus auxilii</name>
    <dbReference type="NCBI Taxonomy" id="1621989"/>
    <lineage>
        <taxon>Bacteria</taxon>
        <taxon>Pseudomonadati</taxon>
        <taxon>Thermodesulfobacteriota</taxon>
        <taxon>Candidatus Desulfofervidia</taxon>
        <taxon>Candidatus Desulfofervidales</taxon>
        <taxon>Candidatus Desulfofervidaceae</taxon>
        <taxon>Candidatus Desulfofervidus</taxon>
    </lineage>
</organism>
<proteinExistence type="inferred from homology"/>
<reference evidence="5" key="1">
    <citation type="journal article" date="2020" name="mSystems">
        <title>Genome- and Community-Level Interaction Insights into Carbon Utilization and Element Cycling Functions of Hydrothermarchaeota in Hydrothermal Sediment.</title>
        <authorList>
            <person name="Zhou Z."/>
            <person name="Liu Y."/>
            <person name="Xu W."/>
            <person name="Pan J."/>
            <person name="Luo Z.H."/>
            <person name="Li M."/>
        </authorList>
    </citation>
    <scope>NUCLEOTIDE SEQUENCE [LARGE SCALE GENOMIC DNA]</scope>
    <source>
        <strain evidence="5">HyVt-233</strain>
    </source>
</reference>
<dbReference type="InterPro" id="IPR000121">
    <property type="entry name" value="PEP_util_C"/>
</dbReference>
<evidence type="ECO:0000256" key="2">
    <source>
        <dbReference type="ARBA" id="ARBA00022741"/>
    </source>
</evidence>
<comment type="similarity">
    <text evidence="1">Belongs to the PEP-utilizing enzyme family.</text>
</comment>
<comment type="caution">
    <text evidence="5">The sequence shown here is derived from an EMBL/GenBank/DDBJ whole genome shotgun (WGS) entry which is preliminary data.</text>
</comment>
<gene>
    <name evidence="5" type="ORF">ENG63_01820</name>
</gene>
<dbReference type="InterPro" id="IPR040442">
    <property type="entry name" value="Pyrv_kinase-like_dom_sf"/>
</dbReference>
<name>A0A7C0Y1P2_DESA2</name>
<evidence type="ECO:0000256" key="3">
    <source>
        <dbReference type="ARBA" id="ARBA00022840"/>
    </source>
</evidence>
<dbReference type="EMBL" id="DRBS01000071">
    <property type="protein sequence ID" value="HDD43587.1"/>
    <property type="molecule type" value="Genomic_DNA"/>
</dbReference>
<dbReference type="GO" id="GO:0005524">
    <property type="term" value="F:ATP binding"/>
    <property type="evidence" value="ECO:0007669"/>
    <property type="project" value="UniProtKB-KW"/>
</dbReference>
<dbReference type="PANTHER" id="PTHR43030:SF1">
    <property type="entry name" value="PHOSPHOENOLPYRUVATE SYNTHASE"/>
    <property type="match status" value="1"/>
</dbReference>
<dbReference type="AlphaFoldDB" id="A0A7C0Y1P2"/>
<keyword evidence="2" id="KW-0547">Nucleotide-binding</keyword>
<feature type="non-terminal residue" evidence="5">
    <location>
        <position position="1"/>
    </location>
</feature>
<dbReference type="Gene3D" id="3.20.20.60">
    <property type="entry name" value="Phosphoenolpyruvate-binding domains"/>
    <property type="match status" value="1"/>
</dbReference>
<dbReference type="PANTHER" id="PTHR43030">
    <property type="entry name" value="PHOSPHOENOLPYRUVATE SYNTHASE"/>
    <property type="match status" value="1"/>
</dbReference>
<dbReference type="InterPro" id="IPR015813">
    <property type="entry name" value="Pyrv/PenolPyrv_kinase-like_dom"/>
</dbReference>
<dbReference type="SUPFAM" id="SSF51621">
    <property type="entry name" value="Phosphoenolpyruvate/pyruvate domain"/>
    <property type="match status" value="1"/>
</dbReference>
<dbReference type="InterPro" id="IPR006319">
    <property type="entry name" value="PEP_synth"/>
</dbReference>
<accession>A0A7C0Y1P2</accession>
<evidence type="ECO:0000313" key="5">
    <source>
        <dbReference type="EMBL" id="HDD43587.1"/>
    </source>
</evidence>
<sequence>ALAYVIKICKKYGVTTSICGQAPSVYPDYLEFLVRMGATSISVNPDAVIEARRMVAMIEQRILMEKATGKYRKRVGKNFMDEVEFWKFVPEDE</sequence>
<dbReference type="GO" id="GO:0008986">
    <property type="term" value="F:pyruvate, water dikinase activity"/>
    <property type="evidence" value="ECO:0007669"/>
    <property type="project" value="InterPro"/>
</dbReference>
<dbReference type="Proteomes" id="UP000886289">
    <property type="component" value="Unassembled WGS sequence"/>
</dbReference>
<evidence type="ECO:0000256" key="1">
    <source>
        <dbReference type="ARBA" id="ARBA00007837"/>
    </source>
</evidence>
<dbReference type="Pfam" id="PF02896">
    <property type="entry name" value="PEP-utilizers_C"/>
    <property type="match status" value="1"/>
</dbReference>